<dbReference type="EMBL" id="VSRR010027627">
    <property type="protein sequence ID" value="MPC68298.1"/>
    <property type="molecule type" value="Genomic_DNA"/>
</dbReference>
<comment type="caution">
    <text evidence="2">The sequence shown here is derived from an EMBL/GenBank/DDBJ whole genome shotgun (WGS) entry which is preliminary data.</text>
</comment>
<dbReference type="Proteomes" id="UP000324222">
    <property type="component" value="Unassembled WGS sequence"/>
</dbReference>
<reference evidence="2 3" key="1">
    <citation type="submission" date="2019-05" db="EMBL/GenBank/DDBJ databases">
        <title>Another draft genome of Portunus trituberculatus and its Hox gene families provides insights of decapod evolution.</title>
        <authorList>
            <person name="Jeong J.-H."/>
            <person name="Song I."/>
            <person name="Kim S."/>
            <person name="Choi T."/>
            <person name="Kim D."/>
            <person name="Ryu S."/>
            <person name="Kim W."/>
        </authorList>
    </citation>
    <scope>NUCLEOTIDE SEQUENCE [LARGE SCALE GENOMIC DNA]</scope>
    <source>
        <tissue evidence="2">Muscle</tissue>
    </source>
</reference>
<feature type="region of interest" description="Disordered" evidence="1">
    <location>
        <begin position="1"/>
        <end position="51"/>
    </location>
</feature>
<name>A0A5B7HHG3_PORTR</name>
<protein>
    <submittedName>
        <fullName evidence="2">Uncharacterized protein</fullName>
    </submittedName>
</protein>
<evidence type="ECO:0000313" key="3">
    <source>
        <dbReference type="Proteomes" id="UP000324222"/>
    </source>
</evidence>
<feature type="compositionally biased region" description="Basic and acidic residues" evidence="1">
    <location>
        <begin position="79"/>
        <end position="94"/>
    </location>
</feature>
<feature type="compositionally biased region" description="Acidic residues" evidence="1">
    <location>
        <begin position="95"/>
        <end position="104"/>
    </location>
</feature>
<evidence type="ECO:0000313" key="2">
    <source>
        <dbReference type="EMBL" id="MPC68298.1"/>
    </source>
</evidence>
<keyword evidence="3" id="KW-1185">Reference proteome</keyword>
<evidence type="ECO:0000256" key="1">
    <source>
        <dbReference type="SAM" id="MobiDB-lite"/>
    </source>
</evidence>
<dbReference type="AlphaFoldDB" id="A0A5B7HHG3"/>
<organism evidence="2 3">
    <name type="scientific">Portunus trituberculatus</name>
    <name type="common">Swimming crab</name>
    <name type="synonym">Neptunus trituberculatus</name>
    <dbReference type="NCBI Taxonomy" id="210409"/>
    <lineage>
        <taxon>Eukaryota</taxon>
        <taxon>Metazoa</taxon>
        <taxon>Ecdysozoa</taxon>
        <taxon>Arthropoda</taxon>
        <taxon>Crustacea</taxon>
        <taxon>Multicrustacea</taxon>
        <taxon>Malacostraca</taxon>
        <taxon>Eumalacostraca</taxon>
        <taxon>Eucarida</taxon>
        <taxon>Decapoda</taxon>
        <taxon>Pleocyemata</taxon>
        <taxon>Brachyura</taxon>
        <taxon>Eubrachyura</taxon>
        <taxon>Portunoidea</taxon>
        <taxon>Portunidae</taxon>
        <taxon>Portuninae</taxon>
        <taxon>Portunus</taxon>
    </lineage>
</organism>
<sequence>MYVQQHETQQKHNGPVGRSGTTKRRESGSIKKTSLAPLTPRKEGAHVEPIVVRTEEVPPSILPVLSTSVGLKKHWLGQEGRRQRQSMTEKSDRFEQDEDLEGKI</sequence>
<gene>
    <name evidence="2" type="ORF">E2C01_062497</name>
</gene>
<feature type="region of interest" description="Disordered" evidence="1">
    <location>
        <begin position="76"/>
        <end position="104"/>
    </location>
</feature>
<accession>A0A5B7HHG3</accession>
<proteinExistence type="predicted"/>